<evidence type="ECO:0000259" key="13">
    <source>
        <dbReference type="Pfam" id="PF13796"/>
    </source>
</evidence>
<evidence type="ECO:0000313" key="15">
    <source>
        <dbReference type="Proteomes" id="UP000620224"/>
    </source>
</evidence>
<keyword evidence="10" id="KW-1133">Transmembrane helix</keyword>
<feature type="region of interest" description="Disordered" evidence="9">
    <location>
        <begin position="1"/>
        <end position="48"/>
    </location>
</feature>
<accession>A0A918J802</accession>
<evidence type="ECO:0000256" key="8">
    <source>
        <dbReference type="ARBA" id="ARBA00023012"/>
    </source>
</evidence>
<dbReference type="Pfam" id="PF07730">
    <property type="entry name" value="HisKA_3"/>
    <property type="match status" value="1"/>
</dbReference>
<feature type="transmembrane region" description="Helical" evidence="10">
    <location>
        <begin position="204"/>
        <end position="224"/>
    </location>
</feature>
<keyword evidence="10" id="KW-0812">Transmembrane</keyword>
<evidence type="ECO:0000259" key="11">
    <source>
        <dbReference type="Pfam" id="PF02518"/>
    </source>
</evidence>
<dbReference type="AlphaFoldDB" id="A0A918J802"/>
<dbReference type="PANTHER" id="PTHR24421:SF10">
    <property type="entry name" value="NITRATE_NITRITE SENSOR PROTEIN NARQ"/>
    <property type="match status" value="1"/>
</dbReference>
<evidence type="ECO:0000256" key="7">
    <source>
        <dbReference type="ARBA" id="ARBA00022840"/>
    </source>
</evidence>
<dbReference type="Pfam" id="PF13796">
    <property type="entry name" value="Sensor"/>
    <property type="match status" value="1"/>
</dbReference>
<dbReference type="Gene3D" id="3.30.565.10">
    <property type="entry name" value="Histidine kinase-like ATPase, C-terminal domain"/>
    <property type="match status" value="1"/>
</dbReference>
<gene>
    <name evidence="14" type="ORF">GCM10010503_40210</name>
</gene>
<dbReference type="InterPro" id="IPR050482">
    <property type="entry name" value="Sensor_HK_TwoCompSys"/>
</dbReference>
<keyword evidence="3" id="KW-0597">Phosphoprotein</keyword>
<dbReference type="InterPro" id="IPR003594">
    <property type="entry name" value="HATPase_dom"/>
</dbReference>
<evidence type="ECO:0000313" key="14">
    <source>
        <dbReference type="EMBL" id="GGW59028.1"/>
    </source>
</evidence>
<evidence type="ECO:0000256" key="10">
    <source>
        <dbReference type="SAM" id="Phobius"/>
    </source>
</evidence>
<protein>
    <recommendedName>
        <fullName evidence="2">histidine kinase</fullName>
        <ecNumber evidence="2">2.7.13.3</ecNumber>
    </recommendedName>
</protein>
<keyword evidence="10" id="KW-0472">Membrane</keyword>
<sequence length="454" mass="47277">MTERGDGPAAEGTACRQAPTRETAAGAPAAGSVLSPASGGPPQIRGTTAAEQRRYLSVRSGEWAFAVIGLPLALLGGAYALAVLYAGTLLSLTVLGLPFLAAALMGARGLGALHRQLVGRLLGQRVEAPARLPRPVGAVARGRVVLTDPIAWRSLLYLVLRLPLGVLGFAAAVALPLGCGWLIGFPLWGRLLEPDPRPATWLDAASTPLGLVILSTVPGAVRVLSGANRRLARLLLGPARAQRRVRELETARATLLAQNTDELRRLERDLHDGTQARLVALAITLSLAEDALAPASGPDLARLRTLVERARGQTDDTVTELRRLTRGIHPVALDSGLGEALPGLTATSPIPVTVRLDLPERPNQAVERALYFCAAELLTNVAKHSGAHSAELEASATDGRVRLSVRDDGRGGAALGVGTGLTGLAELAAVDGLLRIDSPSGGPTVVTAELPMRL</sequence>
<name>A0A918J802_9ACTN</name>
<dbReference type="GO" id="GO:0000155">
    <property type="term" value="F:phosphorelay sensor kinase activity"/>
    <property type="evidence" value="ECO:0007669"/>
    <property type="project" value="InterPro"/>
</dbReference>
<evidence type="ECO:0000256" key="3">
    <source>
        <dbReference type="ARBA" id="ARBA00022553"/>
    </source>
</evidence>
<evidence type="ECO:0000256" key="2">
    <source>
        <dbReference type="ARBA" id="ARBA00012438"/>
    </source>
</evidence>
<dbReference type="Proteomes" id="UP000620224">
    <property type="component" value="Unassembled WGS sequence"/>
</dbReference>
<keyword evidence="15" id="KW-1185">Reference proteome</keyword>
<evidence type="ECO:0000259" key="12">
    <source>
        <dbReference type="Pfam" id="PF07730"/>
    </source>
</evidence>
<dbReference type="PANTHER" id="PTHR24421">
    <property type="entry name" value="NITRATE/NITRITE SENSOR PROTEIN NARX-RELATED"/>
    <property type="match status" value="1"/>
</dbReference>
<dbReference type="CDD" id="cd16917">
    <property type="entry name" value="HATPase_UhpB-NarQ-NarX-like"/>
    <property type="match status" value="1"/>
</dbReference>
<feature type="domain" description="Histidine kinase/HSP90-like ATPase" evidence="11">
    <location>
        <begin position="367"/>
        <end position="453"/>
    </location>
</feature>
<reference evidence="14 15" key="1">
    <citation type="journal article" date="2014" name="Int. J. Syst. Evol. Microbiol.">
        <title>Complete genome sequence of Corynebacterium casei LMG S-19264T (=DSM 44701T), isolated from a smear-ripened cheese.</title>
        <authorList>
            <consortium name="US DOE Joint Genome Institute (JGI-PGF)"/>
            <person name="Walter F."/>
            <person name="Albersmeier A."/>
            <person name="Kalinowski J."/>
            <person name="Ruckert C."/>
        </authorList>
    </citation>
    <scope>NUCLEOTIDE SEQUENCE [LARGE SCALE GENOMIC DNA]</scope>
    <source>
        <strain evidence="14 15">JCM 4490</strain>
    </source>
</reference>
<dbReference type="EMBL" id="BMUE01000008">
    <property type="protein sequence ID" value="GGW59028.1"/>
    <property type="molecule type" value="Genomic_DNA"/>
</dbReference>
<dbReference type="SUPFAM" id="SSF55874">
    <property type="entry name" value="ATPase domain of HSP90 chaperone/DNA topoisomerase II/histidine kinase"/>
    <property type="match status" value="1"/>
</dbReference>
<organism evidence="14 15">
    <name type="scientific">Streptomyces lucensis JCM 4490</name>
    <dbReference type="NCBI Taxonomy" id="1306176"/>
    <lineage>
        <taxon>Bacteria</taxon>
        <taxon>Bacillati</taxon>
        <taxon>Actinomycetota</taxon>
        <taxon>Actinomycetes</taxon>
        <taxon>Kitasatosporales</taxon>
        <taxon>Streptomycetaceae</taxon>
        <taxon>Streptomyces</taxon>
    </lineage>
</organism>
<comment type="catalytic activity">
    <reaction evidence="1">
        <text>ATP + protein L-histidine = ADP + protein N-phospho-L-histidine.</text>
        <dbReference type="EC" id="2.7.13.3"/>
    </reaction>
</comment>
<feature type="transmembrane region" description="Helical" evidence="10">
    <location>
        <begin position="88"/>
        <end position="107"/>
    </location>
</feature>
<dbReference type="Pfam" id="PF02518">
    <property type="entry name" value="HATPase_c"/>
    <property type="match status" value="1"/>
</dbReference>
<evidence type="ECO:0000256" key="9">
    <source>
        <dbReference type="SAM" id="MobiDB-lite"/>
    </source>
</evidence>
<dbReference type="GO" id="GO:0046983">
    <property type="term" value="F:protein dimerization activity"/>
    <property type="evidence" value="ECO:0007669"/>
    <property type="project" value="InterPro"/>
</dbReference>
<proteinExistence type="predicted"/>
<dbReference type="InterPro" id="IPR011712">
    <property type="entry name" value="Sig_transdc_His_kin_sub3_dim/P"/>
</dbReference>
<feature type="transmembrane region" description="Helical" evidence="10">
    <location>
        <begin position="162"/>
        <end position="184"/>
    </location>
</feature>
<evidence type="ECO:0000256" key="5">
    <source>
        <dbReference type="ARBA" id="ARBA00022741"/>
    </source>
</evidence>
<keyword evidence="6 14" id="KW-0418">Kinase</keyword>
<dbReference type="InterPro" id="IPR036890">
    <property type="entry name" value="HATPase_C_sf"/>
</dbReference>
<feature type="transmembrane region" description="Helical" evidence="10">
    <location>
        <begin position="63"/>
        <end position="82"/>
    </location>
</feature>
<evidence type="ECO:0000256" key="6">
    <source>
        <dbReference type="ARBA" id="ARBA00022777"/>
    </source>
</evidence>
<keyword evidence="4" id="KW-0808">Transferase</keyword>
<dbReference type="InterPro" id="IPR025828">
    <property type="entry name" value="Put_sensor_dom"/>
</dbReference>
<dbReference type="GO" id="GO:0016020">
    <property type="term" value="C:membrane"/>
    <property type="evidence" value="ECO:0007669"/>
    <property type="project" value="InterPro"/>
</dbReference>
<feature type="domain" description="Signal transduction histidine kinase subgroup 3 dimerisation and phosphoacceptor" evidence="12">
    <location>
        <begin position="262"/>
        <end position="333"/>
    </location>
</feature>
<comment type="caution">
    <text evidence="14">The sequence shown here is derived from an EMBL/GenBank/DDBJ whole genome shotgun (WGS) entry which is preliminary data.</text>
</comment>
<keyword evidence="7" id="KW-0067">ATP-binding</keyword>
<evidence type="ECO:0000256" key="1">
    <source>
        <dbReference type="ARBA" id="ARBA00000085"/>
    </source>
</evidence>
<dbReference type="Gene3D" id="1.20.5.1930">
    <property type="match status" value="1"/>
</dbReference>
<keyword evidence="8" id="KW-0902">Two-component regulatory system</keyword>
<evidence type="ECO:0000256" key="4">
    <source>
        <dbReference type="ARBA" id="ARBA00022679"/>
    </source>
</evidence>
<keyword evidence="5" id="KW-0547">Nucleotide-binding</keyword>
<feature type="domain" description="Putative sensor" evidence="13">
    <location>
        <begin position="66"/>
        <end position="236"/>
    </location>
</feature>
<dbReference type="EC" id="2.7.13.3" evidence="2"/>
<dbReference type="GO" id="GO:0005524">
    <property type="term" value="F:ATP binding"/>
    <property type="evidence" value="ECO:0007669"/>
    <property type="project" value="UniProtKB-KW"/>
</dbReference>